<organism evidence="1 2">
    <name type="scientific">Burkholderia ambifaria MEX-5</name>
    <dbReference type="NCBI Taxonomy" id="396597"/>
    <lineage>
        <taxon>Bacteria</taxon>
        <taxon>Pseudomonadati</taxon>
        <taxon>Pseudomonadota</taxon>
        <taxon>Betaproteobacteria</taxon>
        <taxon>Burkholderiales</taxon>
        <taxon>Burkholderiaceae</taxon>
        <taxon>Burkholderia</taxon>
        <taxon>Burkholderia cepacia complex</taxon>
    </lineage>
</organism>
<evidence type="ECO:0000313" key="1">
    <source>
        <dbReference type="EMBL" id="EDT38488.1"/>
    </source>
</evidence>
<sequence length="111" mass="12808">MCDHRLKCWNTIASFVRIRCNCFWSATRSEPLRSRVVWIGSLPIVICPEHGCSRKLMQRRNVLLPEPLEPMMLITSPAFAFIDTPFNTSLSPNFLWRLSTVSLYMLGPSLH</sequence>
<proteinExistence type="predicted"/>
<name>B1TD78_9BURK</name>
<protein>
    <submittedName>
        <fullName evidence="1">Uncharacterized protein</fullName>
    </submittedName>
</protein>
<dbReference type="EMBL" id="ABLK01000280">
    <property type="protein sequence ID" value="EDT38488.1"/>
    <property type="molecule type" value="Genomic_DNA"/>
</dbReference>
<dbReference type="Proteomes" id="UP000004814">
    <property type="component" value="Unassembled WGS sequence"/>
</dbReference>
<dbReference type="AlphaFoldDB" id="B1TD78"/>
<evidence type="ECO:0000313" key="2">
    <source>
        <dbReference type="Proteomes" id="UP000004814"/>
    </source>
</evidence>
<gene>
    <name evidence="1" type="ORF">BamMEX5DRAFT_5744</name>
</gene>
<reference evidence="1 2" key="1">
    <citation type="submission" date="2008-03" db="EMBL/GenBank/DDBJ databases">
        <title>Sequencing of the draft genome and assembly of Burkholderia ambifaria MEX-5.</title>
        <authorList>
            <consortium name="US DOE Joint Genome Institute (JGI-PGF)"/>
            <person name="Copeland A."/>
            <person name="Lucas S."/>
            <person name="Lapidus A."/>
            <person name="Glavina del Rio T."/>
            <person name="Dalin E."/>
            <person name="Tice H."/>
            <person name="Bruce D."/>
            <person name="Goodwin L."/>
            <person name="Pitluck S."/>
            <person name="Larimer F."/>
            <person name="Land M.L."/>
            <person name="Hauser L."/>
            <person name="Tiedje J."/>
            <person name="Richardson P."/>
        </authorList>
    </citation>
    <scope>NUCLEOTIDE SEQUENCE [LARGE SCALE GENOMIC DNA]</scope>
    <source>
        <strain evidence="1 2">MEX-5</strain>
    </source>
</reference>
<accession>B1TD78</accession>
<comment type="caution">
    <text evidence="1">The sequence shown here is derived from an EMBL/GenBank/DDBJ whole genome shotgun (WGS) entry which is preliminary data.</text>
</comment>